<dbReference type="Proteomes" id="UP000297258">
    <property type="component" value="Unassembled WGS sequence"/>
</dbReference>
<evidence type="ECO:0000313" key="3">
    <source>
        <dbReference type="Proteomes" id="UP000297258"/>
    </source>
</evidence>
<keyword evidence="3" id="KW-1185">Reference proteome</keyword>
<reference evidence="2 3" key="1">
    <citation type="submission" date="2019-03" db="EMBL/GenBank/DDBJ databases">
        <title>Draft genome of Massilia hortus sp. nov., a novel bacterial species of the Oxalobacteraceae family.</title>
        <authorList>
            <person name="Peta V."/>
            <person name="Raths R."/>
            <person name="Bucking H."/>
        </authorList>
    </citation>
    <scope>NUCLEOTIDE SEQUENCE [LARGE SCALE GENOMIC DNA]</scope>
    <source>
        <strain evidence="2 3">ONC3</strain>
    </source>
</reference>
<dbReference type="RefSeq" id="WP_135188471.1">
    <property type="nucleotide sequence ID" value="NZ_SPUM01000026.1"/>
</dbReference>
<sequence length="450" mass="46153">MMLAPVFALLAACGGASDPSSGAAGEALSAEVSAKPANYVPTATEAMTADTPATPVDAVVAAAAAAAAAPQAGQDGAAQAQPEQLLAMTVVTAPTVKPDAVTTTPTATASTRDPLKQPFASTSIWNMPIGSGAQYVPARLSGNPGNNIWAGMPTVDLEHIVLTPTAPITNINFSNVGWSGGNRCNATGGLLLQVPMPSNYVVANNNLNSSATFLLADKRTLVQTQPLARCTAGAAATSMAKFANVDLYGPGITGAHGGSGLSAIGGTLRLGELRPGQTTGPRHALKVNVYAKEALFKCTTRAACYRWPAVTGDSYAVGWYGTANGNSNTAMKMGALLAIPYSTSIASLNLETQPAKLLAWTLQNYGAYIVDDTYAPGFDIQVEDGPSGSKPTEFKADWGFDMGQKVNNNTAWRRDMQKLVQALSVVNNNSATSIGGGGTPRQPLAPAIAP</sequence>
<dbReference type="AlphaFoldDB" id="A0A4Y9T3M6"/>
<dbReference type="OrthoDB" id="8771597at2"/>
<comment type="caution">
    <text evidence="2">The sequence shown here is derived from an EMBL/GenBank/DDBJ whole genome shotgun (WGS) entry which is preliminary data.</text>
</comment>
<gene>
    <name evidence="2" type="ORF">E4O92_04055</name>
</gene>
<protein>
    <submittedName>
        <fullName evidence="2">Uncharacterized protein</fullName>
    </submittedName>
</protein>
<feature type="region of interest" description="Disordered" evidence="1">
    <location>
        <begin position="431"/>
        <end position="450"/>
    </location>
</feature>
<dbReference type="EMBL" id="SPUM01000026">
    <property type="protein sequence ID" value="TFW34385.1"/>
    <property type="molecule type" value="Genomic_DNA"/>
</dbReference>
<name>A0A4Y9T3M6_9BURK</name>
<proteinExistence type="predicted"/>
<evidence type="ECO:0000313" key="2">
    <source>
        <dbReference type="EMBL" id="TFW34385.1"/>
    </source>
</evidence>
<organism evidence="2 3">
    <name type="scientific">Massilia horti</name>
    <dbReference type="NCBI Taxonomy" id="2562153"/>
    <lineage>
        <taxon>Bacteria</taxon>
        <taxon>Pseudomonadati</taxon>
        <taxon>Pseudomonadota</taxon>
        <taxon>Betaproteobacteria</taxon>
        <taxon>Burkholderiales</taxon>
        <taxon>Oxalobacteraceae</taxon>
        <taxon>Telluria group</taxon>
        <taxon>Massilia</taxon>
    </lineage>
</organism>
<accession>A0A4Y9T3M6</accession>
<evidence type="ECO:0000256" key="1">
    <source>
        <dbReference type="SAM" id="MobiDB-lite"/>
    </source>
</evidence>